<feature type="chain" id="PRO_5027025611" evidence="2">
    <location>
        <begin position="22"/>
        <end position="180"/>
    </location>
</feature>
<dbReference type="Gene3D" id="3.30.1950.10">
    <property type="entry name" value="wza like domain"/>
    <property type="match status" value="1"/>
</dbReference>
<dbReference type="PANTHER" id="PTHR33619:SF3">
    <property type="entry name" value="POLYSACCHARIDE EXPORT PROTEIN GFCE-RELATED"/>
    <property type="match status" value="1"/>
</dbReference>
<accession>A0A6N7QRE9</accession>
<dbReference type="GO" id="GO:0015159">
    <property type="term" value="F:polysaccharide transmembrane transporter activity"/>
    <property type="evidence" value="ECO:0007669"/>
    <property type="project" value="InterPro"/>
</dbReference>
<evidence type="ECO:0000259" key="4">
    <source>
        <dbReference type="Pfam" id="PF10531"/>
    </source>
</evidence>
<evidence type="ECO:0000256" key="1">
    <source>
        <dbReference type="ARBA" id="ARBA00022729"/>
    </source>
</evidence>
<dbReference type="Gene3D" id="3.10.560.10">
    <property type="entry name" value="Outer membrane lipoprotein wza domain like"/>
    <property type="match status" value="1"/>
</dbReference>
<dbReference type="EMBL" id="WJPP01000002">
    <property type="protein sequence ID" value="MRH78160.1"/>
    <property type="molecule type" value="Genomic_DNA"/>
</dbReference>
<keyword evidence="6" id="KW-1185">Reference proteome</keyword>
<evidence type="ECO:0000259" key="3">
    <source>
        <dbReference type="Pfam" id="PF02563"/>
    </source>
</evidence>
<dbReference type="Pfam" id="PF10531">
    <property type="entry name" value="SLBB"/>
    <property type="match status" value="1"/>
</dbReference>
<organism evidence="5 6">
    <name type="scientific">Spiribacter salilacus</name>
    <dbReference type="NCBI Taxonomy" id="2664894"/>
    <lineage>
        <taxon>Bacteria</taxon>
        <taxon>Pseudomonadati</taxon>
        <taxon>Pseudomonadota</taxon>
        <taxon>Gammaproteobacteria</taxon>
        <taxon>Chromatiales</taxon>
        <taxon>Ectothiorhodospiraceae</taxon>
        <taxon>Spiribacter</taxon>
    </lineage>
</organism>
<feature type="signal peptide" evidence="2">
    <location>
        <begin position="1"/>
        <end position="21"/>
    </location>
</feature>
<evidence type="ECO:0000313" key="5">
    <source>
        <dbReference type="EMBL" id="MRH78160.1"/>
    </source>
</evidence>
<dbReference type="AlphaFoldDB" id="A0A6N7QRE9"/>
<sequence length="180" mass="19779">MPALGNLLISLLFLLSETALAQAQVAPERYRLGSGDVISIRVFGEEELSFDRIRLSDAATVPFPLLGEISAEGLTPKELEALVTDRLLDGYLVKPRVTVSVLEYRDFFVNGEVSNPGGYAFQPGMTVRRAIALAGGKTDRASRRNMYVISEGEPEKDAREVDLDDQLNPGDILTIEESFF</sequence>
<keyword evidence="1 2" id="KW-0732">Signal</keyword>
<dbReference type="InterPro" id="IPR019554">
    <property type="entry name" value="Soluble_ligand-bd"/>
</dbReference>
<comment type="caution">
    <text evidence="5">The sequence shown here is derived from an EMBL/GenBank/DDBJ whole genome shotgun (WGS) entry which is preliminary data.</text>
</comment>
<dbReference type="Proteomes" id="UP000433788">
    <property type="component" value="Unassembled WGS sequence"/>
</dbReference>
<evidence type="ECO:0000313" key="6">
    <source>
        <dbReference type="Proteomes" id="UP000433788"/>
    </source>
</evidence>
<protein>
    <submittedName>
        <fullName evidence="5">Polysaccharide export protein</fullName>
    </submittedName>
</protein>
<feature type="domain" description="Polysaccharide export protein N-terminal" evidence="3">
    <location>
        <begin position="26"/>
        <end position="101"/>
    </location>
</feature>
<dbReference type="InterPro" id="IPR049712">
    <property type="entry name" value="Poly_export"/>
</dbReference>
<proteinExistence type="predicted"/>
<feature type="domain" description="Soluble ligand binding" evidence="4">
    <location>
        <begin position="107"/>
        <end position="153"/>
    </location>
</feature>
<dbReference type="Pfam" id="PF02563">
    <property type="entry name" value="Poly_export"/>
    <property type="match status" value="1"/>
</dbReference>
<reference evidence="5 6" key="1">
    <citation type="submission" date="2019-11" db="EMBL/GenBank/DDBJ databases">
        <authorList>
            <person name="Zhang X.Y."/>
        </authorList>
    </citation>
    <scope>NUCLEOTIDE SEQUENCE [LARGE SCALE GENOMIC DNA]</scope>
    <source>
        <strain evidence="5 6">C176</strain>
    </source>
</reference>
<name>A0A6N7QRE9_9GAMM</name>
<evidence type="ECO:0000256" key="2">
    <source>
        <dbReference type="SAM" id="SignalP"/>
    </source>
</evidence>
<dbReference type="PANTHER" id="PTHR33619">
    <property type="entry name" value="POLYSACCHARIDE EXPORT PROTEIN GFCE-RELATED"/>
    <property type="match status" value="1"/>
</dbReference>
<dbReference type="InterPro" id="IPR003715">
    <property type="entry name" value="Poly_export_N"/>
</dbReference>
<gene>
    <name evidence="5" type="ORF">GH984_05515</name>
</gene>
<dbReference type="RefSeq" id="WP_153719192.1">
    <property type="nucleotide sequence ID" value="NZ_WJPP01000002.1"/>
</dbReference>